<feature type="region of interest" description="Disordered" evidence="1">
    <location>
        <begin position="1"/>
        <end position="64"/>
    </location>
</feature>
<dbReference type="GeneID" id="9087064"/>
<gene>
    <name evidence="2" type="ORF">Pmar_PMAR023769</name>
</gene>
<sequence>MSLPLLQPDVVPPLEEAAEVTNSPTLEPKEIPLKSMEDVAGSEKDISPEENTENTPLNDSSPQAVEDRLWDVGVQEIMSQGLDEGWPCSP</sequence>
<evidence type="ECO:0000313" key="2">
    <source>
        <dbReference type="EMBL" id="EER17839.1"/>
    </source>
</evidence>
<feature type="compositionally biased region" description="Low complexity" evidence="1">
    <location>
        <begin position="1"/>
        <end position="14"/>
    </location>
</feature>
<proteinExistence type="predicted"/>
<keyword evidence="3" id="KW-1185">Reference proteome</keyword>
<dbReference type="AlphaFoldDB" id="C5KCH7"/>
<feature type="compositionally biased region" description="Basic and acidic residues" evidence="1">
    <location>
        <begin position="27"/>
        <end position="47"/>
    </location>
</feature>
<dbReference type="InParanoid" id="C5KCH7"/>
<dbReference type="EMBL" id="GG671995">
    <property type="protein sequence ID" value="EER17839.1"/>
    <property type="molecule type" value="Genomic_DNA"/>
</dbReference>
<reference evidence="2 3" key="1">
    <citation type="submission" date="2008-07" db="EMBL/GenBank/DDBJ databases">
        <authorList>
            <person name="El-Sayed N."/>
            <person name="Caler E."/>
            <person name="Inman J."/>
            <person name="Amedeo P."/>
            <person name="Hass B."/>
            <person name="Wortman J."/>
        </authorList>
    </citation>
    <scope>NUCLEOTIDE SEQUENCE [LARGE SCALE GENOMIC DNA]</scope>
    <source>
        <strain evidence="3">ATCC 50983 / TXsc</strain>
    </source>
</reference>
<name>C5KCH7_PERM5</name>
<feature type="compositionally biased region" description="Polar residues" evidence="1">
    <location>
        <begin position="53"/>
        <end position="63"/>
    </location>
</feature>
<organism evidence="3">
    <name type="scientific">Perkinsus marinus (strain ATCC 50983 / TXsc)</name>
    <dbReference type="NCBI Taxonomy" id="423536"/>
    <lineage>
        <taxon>Eukaryota</taxon>
        <taxon>Sar</taxon>
        <taxon>Alveolata</taxon>
        <taxon>Perkinsozoa</taxon>
        <taxon>Perkinsea</taxon>
        <taxon>Perkinsida</taxon>
        <taxon>Perkinsidae</taxon>
        <taxon>Perkinsus</taxon>
    </lineage>
</organism>
<protein>
    <submittedName>
        <fullName evidence="2">Uncharacterized protein</fullName>
    </submittedName>
</protein>
<evidence type="ECO:0000256" key="1">
    <source>
        <dbReference type="SAM" id="MobiDB-lite"/>
    </source>
</evidence>
<dbReference type="RefSeq" id="XP_002786043.1">
    <property type="nucleotide sequence ID" value="XM_002785997.1"/>
</dbReference>
<accession>C5KCH7</accession>
<dbReference type="Proteomes" id="UP000007800">
    <property type="component" value="Unassembled WGS sequence"/>
</dbReference>
<evidence type="ECO:0000313" key="3">
    <source>
        <dbReference type="Proteomes" id="UP000007800"/>
    </source>
</evidence>